<sequence>MVAVRNTTTSCHCLRRPNIEAIHNLASICNGFQYCHIASVKHRLTCSNDEFLYTETLQRLSGASILDLFQWN</sequence>
<proteinExistence type="predicted"/>
<reference evidence="1 2" key="1">
    <citation type="journal article" date="2018" name="Sci. Data">
        <title>The draft genome sequence of cork oak.</title>
        <authorList>
            <person name="Ramos A.M."/>
            <person name="Usie A."/>
            <person name="Barbosa P."/>
            <person name="Barros P.M."/>
            <person name="Capote T."/>
            <person name="Chaves I."/>
            <person name="Simoes F."/>
            <person name="Abreu I."/>
            <person name="Carrasquinho I."/>
            <person name="Faro C."/>
            <person name="Guimaraes J.B."/>
            <person name="Mendonca D."/>
            <person name="Nobrega F."/>
            <person name="Rodrigues L."/>
            <person name="Saibo N.J.M."/>
            <person name="Varela M.C."/>
            <person name="Egas C."/>
            <person name="Matos J."/>
            <person name="Miguel C.M."/>
            <person name="Oliveira M.M."/>
            <person name="Ricardo C.P."/>
            <person name="Goncalves S."/>
        </authorList>
    </citation>
    <scope>NUCLEOTIDE SEQUENCE [LARGE SCALE GENOMIC DNA]</scope>
    <source>
        <strain evidence="2">cv. HL8</strain>
    </source>
</reference>
<name>A0AAW0JVE9_QUESU</name>
<comment type="caution">
    <text evidence="1">The sequence shown here is derived from an EMBL/GenBank/DDBJ whole genome shotgun (WGS) entry which is preliminary data.</text>
</comment>
<gene>
    <name evidence="1" type="ORF">CFP56_028009</name>
</gene>
<dbReference type="AlphaFoldDB" id="A0AAW0JVE9"/>
<protein>
    <submittedName>
        <fullName evidence="1">Uncharacterized protein</fullName>
    </submittedName>
</protein>
<organism evidence="1 2">
    <name type="scientific">Quercus suber</name>
    <name type="common">Cork oak</name>
    <dbReference type="NCBI Taxonomy" id="58331"/>
    <lineage>
        <taxon>Eukaryota</taxon>
        <taxon>Viridiplantae</taxon>
        <taxon>Streptophyta</taxon>
        <taxon>Embryophyta</taxon>
        <taxon>Tracheophyta</taxon>
        <taxon>Spermatophyta</taxon>
        <taxon>Magnoliopsida</taxon>
        <taxon>eudicotyledons</taxon>
        <taxon>Gunneridae</taxon>
        <taxon>Pentapetalae</taxon>
        <taxon>rosids</taxon>
        <taxon>fabids</taxon>
        <taxon>Fagales</taxon>
        <taxon>Fagaceae</taxon>
        <taxon>Quercus</taxon>
    </lineage>
</organism>
<keyword evidence="2" id="KW-1185">Reference proteome</keyword>
<dbReference type="EMBL" id="PKMF04000457">
    <property type="protein sequence ID" value="KAK7830728.1"/>
    <property type="molecule type" value="Genomic_DNA"/>
</dbReference>
<dbReference type="Proteomes" id="UP000237347">
    <property type="component" value="Unassembled WGS sequence"/>
</dbReference>
<accession>A0AAW0JVE9</accession>
<evidence type="ECO:0000313" key="2">
    <source>
        <dbReference type="Proteomes" id="UP000237347"/>
    </source>
</evidence>
<evidence type="ECO:0000313" key="1">
    <source>
        <dbReference type="EMBL" id="KAK7830728.1"/>
    </source>
</evidence>